<feature type="region of interest" description="Disordered" evidence="1">
    <location>
        <begin position="159"/>
        <end position="205"/>
    </location>
</feature>
<evidence type="ECO:0000256" key="1">
    <source>
        <dbReference type="SAM" id="MobiDB-lite"/>
    </source>
</evidence>
<keyword evidence="2" id="KW-1133">Transmembrane helix</keyword>
<sequence>MPVFGVQPPSILLPTLSTGGVDLVSGGKPGGSPAFKLAPPEVVHAWTSASVSEGQPATPKAGPVDAPITPEGAIESDPPHDGAVPAVVIQADPVDPVQADVIADVIPADALPKPAAPAEKAAIRKSETFGLDPAQLNADRIIGTKRFLGQYDHARKLEHRAKHSTHYKAVETSHLRDDGSLDKAERWVPAQKTRAQRIQSRNRKDGERVKRGYNHLTGWVREMAGRPRKTGSNYGSKKGRGALVAPATLVPADVLGGGTAIGKCVTGAVRAGPTYEQPAVLPSAVGVGDGLGFAGLGSTVADAMDAADGVLTMVNRRTGDKANLVRYHEDALRFRRLLDESTPEEAEAFLKFENSAQRLIKPTPEEQATDAVTRDYAIRSLGLNPVSSGVSVGAQVAGYVGPACAAAGLAWGPLGLASGSVDLSQAIGEHARRKAQVITAVRRKHVIEAVSGELDDAPGAPVLRGALASLWKQQDRLERQGKYEIDFSIARGVKAVANMFVGTAGTAVAGLAVAGVVATSVTTPLAIGLAVPAVVGGGFIAGRSWVRHEAESRSKGRECAAAAAIQSLTREQLEALLSRPSGEPAEVTVSIGEGEYLPGEDRFAGERTITFDVRDNEYVGLHMVALQIQDLIRTGDAKAAAPWLKTLRGLGVDSVRLLAICKAASAKPAEEQLDFIKTYLAPPLGIKHRMTGAQAHAHPSVFLGRFQNALLDAGIGKKARPSPSAYRRVREELVKQFGEGEAAMAAFKSATSEFIRKTAKLPSSPLRSHLRAFLVLEQFTASGRAVPEVGADEVIEYFRGAPADADFDAHVLKKLTTHGLRDPEQLALVLQLGVAGLTNLPASEAARIEAQANALLRRLEAL</sequence>
<gene>
    <name evidence="3" type="ORF">GCM10023165_12990</name>
</gene>
<dbReference type="EMBL" id="BAABGJ010000010">
    <property type="protein sequence ID" value="GAA4336058.1"/>
    <property type="molecule type" value="Genomic_DNA"/>
</dbReference>
<evidence type="ECO:0000313" key="4">
    <source>
        <dbReference type="Proteomes" id="UP001500975"/>
    </source>
</evidence>
<protein>
    <submittedName>
        <fullName evidence="3">Uncharacterized protein</fullName>
    </submittedName>
</protein>
<evidence type="ECO:0000256" key="2">
    <source>
        <dbReference type="SAM" id="Phobius"/>
    </source>
</evidence>
<dbReference type="Proteomes" id="UP001500975">
    <property type="component" value="Unassembled WGS sequence"/>
</dbReference>
<feature type="transmembrane region" description="Helical" evidence="2">
    <location>
        <begin position="495"/>
        <end position="519"/>
    </location>
</feature>
<name>A0ABP8H917_9BURK</name>
<keyword evidence="2" id="KW-0472">Membrane</keyword>
<proteinExistence type="predicted"/>
<organism evidence="3 4">
    <name type="scientific">Variovorax defluvii</name>
    <dbReference type="NCBI Taxonomy" id="913761"/>
    <lineage>
        <taxon>Bacteria</taxon>
        <taxon>Pseudomonadati</taxon>
        <taxon>Pseudomonadota</taxon>
        <taxon>Betaproteobacteria</taxon>
        <taxon>Burkholderiales</taxon>
        <taxon>Comamonadaceae</taxon>
        <taxon>Variovorax</taxon>
    </lineage>
</organism>
<keyword evidence="4" id="KW-1185">Reference proteome</keyword>
<comment type="caution">
    <text evidence="3">The sequence shown here is derived from an EMBL/GenBank/DDBJ whole genome shotgun (WGS) entry which is preliminary data.</text>
</comment>
<feature type="transmembrane region" description="Helical" evidence="2">
    <location>
        <begin position="525"/>
        <end position="546"/>
    </location>
</feature>
<reference evidence="4" key="1">
    <citation type="journal article" date="2019" name="Int. J. Syst. Evol. Microbiol.">
        <title>The Global Catalogue of Microorganisms (GCM) 10K type strain sequencing project: providing services to taxonomists for standard genome sequencing and annotation.</title>
        <authorList>
            <consortium name="The Broad Institute Genomics Platform"/>
            <consortium name="The Broad Institute Genome Sequencing Center for Infectious Disease"/>
            <person name="Wu L."/>
            <person name="Ma J."/>
        </authorList>
    </citation>
    <scope>NUCLEOTIDE SEQUENCE [LARGE SCALE GENOMIC DNA]</scope>
    <source>
        <strain evidence="4">JCM 17804</strain>
    </source>
</reference>
<accession>A0ABP8H917</accession>
<evidence type="ECO:0000313" key="3">
    <source>
        <dbReference type="EMBL" id="GAA4336058.1"/>
    </source>
</evidence>
<keyword evidence="2" id="KW-0812">Transmembrane</keyword>
<feature type="compositionally biased region" description="Basic and acidic residues" evidence="1">
    <location>
        <begin position="168"/>
        <end position="186"/>
    </location>
</feature>